<accession>A0AAW6MA02</accession>
<dbReference type="Proteomes" id="UP001221924">
    <property type="component" value="Unassembled WGS sequence"/>
</dbReference>
<evidence type="ECO:0000313" key="1">
    <source>
        <dbReference type="EMBL" id="MDE8696678.1"/>
    </source>
</evidence>
<reference evidence="1" key="1">
    <citation type="submission" date="2023-03" db="EMBL/GenBank/DDBJ databases">
        <title>DFI Biobank Strains.</title>
        <authorList>
            <person name="Mostad J."/>
            <person name="Paddock L."/>
            <person name="Medina S."/>
            <person name="Waligurski E."/>
            <person name="Barat B."/>
            <person name="Smith R."/>
            <person name="Burgo V."/>
            <person name="Metcalfe C."/>
            <person name="Woodson C."/>
            <person name="Sundararajan A."/>
            <person name="Ramaswamy R."/>
            <person name="Lin H."/>
            <person name="Pamer E.G."/>
        </authorList>
    </citation>
    <scope>NUCLEOTIDE SEQUENCE</scope>
    <source>
        <strain evidence="1">DFI.9.5</strain>
    </source>
</reference>
<dbReference type="AlphaFoldDB" id="A0AAW6MA02"/>
<protein>
    <submittedName>
        <fullName evidence="1">Uncharacterized protein</fullName>
    </submittedName>
</protein>
<sequence>MNDKFQYRLSEKQKVEIAQNLIDILEKNSEITDQTVGFIGNWILTGPDEKSKAFLMCGILYYGTICRQHDRFYFERAIGLVRMVKLRVLPVDWNAQEALVKAKVF</sequence>
<dbReference type="EMBL" id="JARFID010000030">
    <property type="protein sequence ID" value="MDE8696678.1"/>
    <property type="molecule type" value="Genomic_DNA"/>
</dbReference>
<dbReference type="RefSeq" id="WP_256140819.1">
    <property type="nucleotide sequence ID" value="NZ_JANFZY010000002.1"/>
</dbReference>
<evidence type="ECO:0000313" key="2">
    <source>
        <dbReference type="Proteomes" id="UP001221924"/>
    </source>
</evidence>
<name>A0AAW6MA02_9BACE</name>
<gene>
    <name evidence="1" type="ORF">PZH42_21460</name>
</gene>
<proteinExistence type="predicted"/>
<comment type="caution">
    <text evidence="1">The sequence shown here is derived from an EMBL/GenBank/DDBJ whole genome shotgun (WGS) entry which is preliminary data.</text>
</comment>
<organism evidence="1 2">
    <name type="scientific">Bacteroides cellulosilyticus</name>
    <dbReference type="NCBI Taxonomy" id="246787"/>
    <lineage>
        <taxon>Bacteria</taxon>
        <taxon>Pseudomonadati</taxon>
        <taxon>Bacteroidota</taxon>
        <taxon>Bacteroidia</taxon>
        <taxon>Bacteroidales</taxon>
        <taxon>Bacteroidaceae</taxon>
        <taxon>Bacteroides</taxon>
    </lineage>
</organism>